<proteinExistence type="predicted"/>
<accession>A0A553HWT3</accession>
<gene>
    <name evidence="3" type="ORF">FHL15_006795</name>
</gene>
<keyword evidence="2" id="KW-0067">ATP-binding</keyword>
<dbReference type="AlphaFoldDB" id="A0A553HWT3"/>
<dbReference type="PANTHER" id="PTHR14187:SF5">
    <property type="entry name" value="HEAT SHOCK 70 KDA PROTEIN 12A"/>
    <property type="match status" value="1"/>
</dbReference>
<evidence type="ECO:0000313" key="4">
    <source>
        <dbReference type="Proteomes" id="UP000319160"/>
    </source>
</evidence>
<dbReference type="InterPro" id="IPR013126">
    <property type="entry name" value="Hsp_70_fam"/>
</dbReference>
<dbReference type="CDD" id="cd10170">
    <property type="entry name" value="ASKHA_NBD_HSP70"/>
    <property type="match status" value="1"/>
</dbReference>
<evidence type="ECO:0000313" key="3">
    <source>
        <dbReference type="EMBL" id="TRX92409.1"/>
    </source>
</evidence>
<dbReference type="GO" id="GO:0005524">
    <property type="term" value="F:ATP binding"/>
    <property type="evidence" value="ECO:0007669"/>
    <property type="project" value="UniProtKB-KW"/>
</dbReference>
<protein>
    <submittedName>
        <fullName evidence="3">Uncharacterized protein</fullName>
    </submittedName>
</protein>
<dbReference type="Pfam" id="PF00012">
    <property type="entry name" value="HSP70"/>
    <property type="match status" value="1"/>
</dbReference>
<dbReference type="PANTHER" id="PTHR14187">
    <property type="entry name" value="ALPHA KINASE/ELONGATION FACTOR 2 KINASE"/>
    <property type="match status" value="1"/>
</dbReference>
<keyword evidence="4" id="KW-1185">Reference proteome</keyword>
<reference evidence="4" key="1">
    <citation type="submission" date="2019-06" db="EMBL/GenBank/DDBJ databases">
        <title>Draft genome sequence of the griseofulvin-producing fungus Xylaria cubensis strain G536.</title>
        <authorList>
            <person name="Mead M.E."/>
            <person name="Raja H.A."/>
            <person name="Steenwyk J.L."/>
            <person name="Knowles S.L."/>
            <person name="Oberlies N.H."/>
            <person name="Rokas A."/>
        </authorList>
    </citation>
    <scope>NUCLEOTIDE SEQUENCE [LARGE SCALE GENOMIC DNA]</scope>
    <source>
        <strain evidence="4">G536</strain>
    </source>
</reference>
<dbReference type="Proteomes" id="UP000319160">
    <property type="component" value="Unassembled WGS sequence"/>
</dbReference>
<dbReference type="GO" id="GO:0140662">
    <property type="term" value="F:ATP-dependent protein folding chaperone"/>
    <property type="evidence" value="ECO:0007669"/>
    <property type="project" value="InterPro"/>
</dbReference>
<dbReference type="OrthoDB" id="2963168at2759"/>
<dbReference type="SUPFAM" id="SSF53067">
    <property type="entry name" value="Actin-like ATPase domain"/>
    <property type="match status" value="2"/>
</dbReference>
<organism evidence="3 4">
    <name type="scientific">Xylaria flabelliformis</name>
    <dbReference type="NCBI Taxonomy" id="2512241"/>
    <lineage>
        <taxon>Eukaryota</taxon>
        <taxon>Fungi</taxon>
        <taxon>Dikarya</taxon>
        <taxon>Ascomycota</taxon>
        <taxon>Pezizomycotina</taxon>
        <taxon>Sordariomycetes</taxon>
        <taxon>Xylariomycetidae</taxon>
        <taxon>Xylariales</taxon>
        <taxon>Xylariaceae</taxon>
        <taxon>Xylaria</taxon>
    </lineage>
</organism>
<sequence length="585" mass="66244">MSPSKGPTTLVIGIDFGTTYSGVSWLICKPGSPAGQPEVVTLWETSHDIRRNNSDRSKVPSKMYYDDNGELWWGFKIPAGAKAVEWFKLLLLNDADLQEHMKDSSHLHDARQSIRKLGKTPIQLIGEYLKVLWDHVLEQISRAKGKDLIDGMPFHVVLTVPAIWTDYARDRMREAAGLAGFFKHRDAGKTTLSFVSEPEAAAIATMPELEGRADLKIGDSFVVVDAGGGTVDIISYKINTVQPLSVSECVEGEGALCGGTFLDKEFEAFLRNAVGEVSWNKMNESDIRRMMNNEWEHGIKEAFSGEPDYFTIELPSRAQIAQLRFSSKNIQPIFDKIVSQTGALLEKQITAVKAKTLRLPKLVILVGGFGRSPYMFKYLKGKVDHRVTILQSRLEKPWTAICRGAALFGAESCSDTSQGQQPLVRSRIARFNYGWAYETLFVDKVHDPRDKFWCPMRQIWQAANQMEWVVKRGEDVLLKEAKTYDYFRYWSINEQGWGEFAKNVYACADLNPPSRMEGNVRKVAQFTIHTDQPKERHKKVRNSNGTYYRQWDYSYKVMVSGASLEVTLVSDGREQKLEKIPIDVN</sequence>
<comment type="caution">
    <text evidence="3">The sequence shown here is derived from an EMBL/GenBank/DDBJ whole genome shotgun (WGS) entry which is preliminary data.</text>
</comment>
<dbReference type="Gene3D" id="3.30.420.40">
    <property type="match status" value="1"/>
</dbReference>
<dbReference type="InterPro" id="IPR043129">
    <property type="entry name" value="ATPase_NBD"/>
</dbReference>
<dbReference type="EMBL" id="VFLP01000037">
    <property type="protein sequence ID" value="TRX92409.1"/>
    <property type="molecule type" value="Genomic_DNA"/>
</dbReference>
<keyword evidence="1" id="KW-0547">Nucleotide-binding</keyword>
<name>A0A553HWT3_9PEZI</name>
<evidence type="ECO:0000256" key="2">
    <source>
        <dbReference type="ARBA" id="ARBA00022840"/>
    </source>
</evidence>
<dbReference type="PRINTS" id="PR00301">
    <property type="entry name" value="HEATSHOCK70"/>
</dbReference>
<evidence type="ECO:0000256" key="1">
    <source>
        <dbReference type="ARBA" id="ARBA00022741"/>
    </source>
</evidence>
<dbReference type="STRING" id="2512241.A0A553HWT3"/>